<comment type="caution">
    <text evidence="1">The sequence shown here is derived from an EMBL/GenBank/DDBJ whole genome shotgun (WGS) entry which is preliminary data.</text>
</comment>
<gene>
    <name evidence="1" type="ORF">AJ85_02780</name>
</gene>
<evidence type="ECO:0000313" key="2">
    <source>
        <dbReference type="Proteomes" id="UP000297014"/>
    </source>
</evidence>
<reference evidence="1 2" key="1">
    <citation type="submission" date="2014-01" db="EMBL/GenBank/DDBJ databases">
        <title>Draft genome sequencing of Bacillus alcalophilus CGMCC 1.3604.</title>
        <authorList>
            <person name="Yang J."/>
            <person name="Diao L."/>
            <person name="Yang S."/>
        </authorList>
    </citation>
    <scope>NUCLEOTIDE SEQUENCE [LARGE SCALE GENOMIC DNA]</scope>
    <source>
        <strain evidence="1 2">CGMCC 1.3604</strain>
    </source>
</reference>
<accession>A0A4V6S0N9</accession>
<evidence type="ECO:0000313" key="1">
    <source>
        <dbReference type="EMBL" id="THG88552.1"/>
    </source>
</evidence>
<proteinExistence type="predicted"/>
<organism evidence="1 2">
    <name type="scientific">Alkalihalobacillus alcalophilus ATCC 27647 = CGMCC 1.3604</name>
    <dbReference type="NCBI Taxonomy" id="1218173"/>
    <lineage>
        <taxon>Bacteria</taxon>
        <taxon>Bacillati</taxon>
        <taxon>Bacillota</taxon>
        <taxon>Bacilli</taxon>
        <taxon>Bacillales</taxon>
        <taxon>Bacillaceae</taxon>
        <taxon>Alkalihalobacillus</taxon>
    </lineage>
</organism>
<protein>
    <submittedName>
        <fullName evidence="1">Uncharacterized protein</fullName>
    </submittedName>
</protein>
<dbReference type="AlphaFoldDB" id="A0A4V6S0N9"/>
<name>A0A4V6S0N9_ALKAL</name>
<sequence>MSKEYHGFVNISKIIIEKRHSLDKLKDNLSRFFNALHVYYRLYKEGSR</sequence>
<dbReference type="Proteomes" id="UP000297014">
    <property type="component" value="Unassembled WGS sequence"/>
</dbReference>
<dbReference type="EMBL" id="JALP01000373">
    <property type="protein sequence ID" value="THG88552.1"/>
    <property type="molecule type" value="Genomic_DNA"/>
</dbReference>